<feature type="region of interest" description="Disordered" evidence="1">
    <location>
        <begin position="213"/>
        <end position="294"/>
    </location>
</feature>
<evidence type="ECO:0000256" key="2">
    <source>
        <dbReference type="SAM" id="Phobius"/>
    </source>
</evidence>
<keyword evidence="4" id="KW-0378">Hydrolase</keyword>
<dbReference type="GO" id="GO:0016787">
    <property type="term" value="F:hydrolase activity"/>
    <property type="evidence" value="ECO:0007669"/>
    <property type="project" value="UniProtKB-KW"/>
</dbReference>
<keyword evidence="2" id="KW-0472">Membrane</keyword>
<sequence>MSRAGGRGFGRPDVRNRRSDRLALLDPQEFERVVAGYYRRLGYQVEHCGAGQGGRRFDGGIDLKMYRDGSYTVVQCKRENALQVTHKVGHELLGIMLTEKADRAIVVNAGEFTPYAWESARRDTRLELIDGDRLREMLPEYALVDSPAARGADVKAPLDWPLSGPPSRPAPGRVRYGRMQAKKDAQGIQALVALGVLVMMVLWHCSVRNGTGRAPTPLPAAQTAEPRHVPPQAQHPRPAQRPEAPAFERSRAAPASREIDAAEARRRSDAAIRIIEDTTPELQLPPDPHAVYRE</sequence>
<dbReference type="Gene3D" id="3.40.1350.10">
    <property type="match status" value="1"/>
</dbReference>
<keyword evidence="5" id="KW-1185">Reference proteome</keyword>
<feature type="compositionally biased region" description="Low complexity" evidence="1">
    <location>
        <begin position="230"/>
        <end position="245"/>
    </location>
</feature>
<dbReference type="RefSeq" id="WP_189493994.1">
    <property type="nucleotide sequence ID" value="NZ_BMZT01000001.1"/>
</dbReference>
<dbReference type="GO" id="GO:0004519">
    <property type="term" value="F:endonuclease activity"/>
    <property type="evidence" value="ECO:0007669"/>
    <property type="project" value="UniProtKB-KW"/>
</dbReference>
<keyword evidence="2" id="KW-0812">Transmembrane</keyword>
<dbReference type="PANTHER" id="PTHR30015">
    <property type="entry name" value="MRR RESTRICTION SYSTEM PROTEIN"/>
    <property type="match status" value="1"/>
</dbReference>
<keyword evidence="4" id="KW-0540">Nuclease</keyword>
<dbReference type="Pfam" id="PF04471">
    <property type="entry name" value="Mrr_cat"/>
    <property type="match status" value="1"/>
</dbReference>
<feature type="transmembrane region" description="Helical" evidence="2">
    <location>
        <begin position="185"/>
        <end position="203"/>
    </location>
</feature>
<organism evidence="4 5">
    <name type="scientific">Luteimonas padinae</name>
    <dbReference type="NCBI Taxonomy" id="1714359"/>
    <lineage>
        <taxon>Bacteria</taxon>
        <taxon>Pseudomonadati</taxon>
        <taxon>Pseudomonadota</taxon>
        <taxon>Gammaproteobacteria</taxon>
        <taxon>Lysobacterales</taxon>
        <taxon>Lysobacteraceae</taxon>
        <taxon>Luteimonas</taxon>
    </lineage>
</organism>
<name>A0ABV6SS53_9GAMM</name>
<keyword evidence="2" id="KW-1133">Transmembrane helix</keyword>
<reference evidence="4 5" key="1">
    <citation type="submission" date="2024-09" db="EMBL/GenBank/DDBJ databases">
        <authorList>
            <person name="Sun Q."/>
            <person name="Mori K."/>
        </authorList>
    </citation>
    <scope>NUCLEOTIDE SEQUENCE [LARGE SCALE GENOMIC DNA]</scope>
    <source>
        <strain evidence="4 5">KCTC 52403</strain>
    </source>
</reference>
<dbReference type="InterPro" id="IPR052906">
    <property type="entry name" value="Type_IV_Methyl-Rstrct_Enzyme"/>
</dbReference>
<gene>
    <name evidence="4" type="ORF">ACFFFU_00485</name>
</gene>
<evidence type="ECO:0000256" key="1">
    <source>
        <dbReference type="SAM" id="MobiDB-lite"/>
    </source>
</evidence>
<dbReference type="EC" id="3.1.21.-" evidence="4"/>
<feature type="domain" description="Restriction endonuclease type IV Mrr" evidence="3">
    <location>
        <begin position="25"/>
        <end position="138"/>
    </location>
</feature>
<evidence type="ECO:0000259" key="3">
    <source>
        <dbReference type="Pfam" id="PF04471"/>
    </source>
</evidence>
<dbReference type="Proteomes" id="UP001589898">
    <property type="component" value="Unassembled WGS sequence"/>
</dbReference>
<evidence type="ECO:0000313" key="5">
    <source>
        <dbReference type="Proteomes" id="UP001589898"/>
    </source>
</evidence>
<dbReference type="EMBL" id="JBHLTF010000001">
    <property type="protein sequence ID" value="MFC0716249.1"/>
    <property type="molecule type" value="Genomic_DNA"/>
</dbReference>
<comment type="caution">
    <text evidence="4">The sequence shown here is derived from an EMBL/GenBank/DDBJ whole genome shotgun (WGS) entry which is preliminary data.</text>
</comment>
<feature type="compositionally biased region" description="Basic and acidic residues" evidence="1">
    <location>
        <begin position="246"/>
        <end position="276"/>
    </location>
</feature>
<evidence type="ECO:0000313" key="4">
    <source>
        <dbReference type="EMBL" id="MFC0716249.1"/>
    </source>
</evidence>
<protein>
    <submittedName>
        <fullName evidence="4">Restriction endonuclease</fullName>
        <ecNumber evidence="4">3.1.21.-</ecNumber>
    </submittedName>
</protein>
<dbReference type="InterPro" id="IPR011856">
    <property type="entry name" value="tRNA_endonuc-like_dom_sf"/>
</dbReference>
<dbReference type="InterPro" id="IPR011335">
    <property type="entry name" value="Restrct_endonuc-II-like"/>
</dbReference>
<dbReference type="PANTHER" id="PTHR30015:SF7">
    <property type="entry name" value="TYPE IV METHYL-DIRECTED RESTRICTION ENZYME ECOKMRR"/>
    <property type="match status" value="1"/>
</dbReference>
<proteinExistence type="predicted"/>
<dbReference type="SUPFAM" id="SSF52980">
    <property type="entry name" value="Restriction endonuclease-like"/>
    <property type="match status" value="1"/>
</dbReference>
<dbReference type="InterPro" id="IPR007560">
    <property type="entry name" value="Restrct_endonuc_IV_Mrr"/>
</dbReference>
<accession>A0ABV6SS53</accession>
<keyword evidence="4" id="KW-0255">Endonuclease</keyword>